<dbReference type="InterPro" id="IPR042176">
    <property type="entry name" value="Pantoate_ligase_C"/>
</dbReference>
<dbReference type="GO" id="GO:0005524">
    <property type="term" value="F:ATP binding"/>
    <property type="evidence" value="ECO:0007669"/>
    <property type="project" value="UniProtKB-KW"/>
</dbReference>
<evidence type="ECO:0000256" key="3">
    <source>
        <dbReference type="ARBA" id="ARBA00022598"/>
    </source>
</evidence>
<gene>
    <name evidence="8" type="primary">panC</name>
    <name evidence="9" type="ORF">BST85_12705</name>
</gene>
<evidence type="ECO:0000256" key="5">
    <source>
        <dbReference type="ARBA" id="ARBA00022741"/>
    </source>
</evidence>
<dbReference type="InterPro" id="IPR003721">
    <property type="entry name" value="Pantoate_ligase"/>
</dbReference>
<feature type="binding site" evidence="8">
    <location>
        <position position="155"/>
    </location>
    <ligand>
        <name>(R)-pantoate</name>
        <dbReference type="ChEBI" id="CHEBI:15980"/>
    </ligand>
</feature>
<dbReference type="EMBL" id="MQUB01000001">
    <property type="protein sequence ID" value="PQB05660.1"/>
    <property type="molecule type" value="Genomic_DNA"/>
</dbReference>
<proteinExistence type="inferred from homology"/>
<reference evidence="9 10" key="1">
    <citation type="submission" date="2016-11" db="EMBL/GenBank/DDBJ databases">
        <title>Trade-off between light-utilization and light-protection in marine flavobacteria.</title>
        <authorList>
            <person name="Kumagai Y."/>
        </authorList>
    </citation>
    <scope>NUCLEOTIDE SEQUENCE [LARGE SCALE GENOMIC DNA]</scope>
    <source>
        <strain evidence="9 10">NBRC 107741</strain>
    </source>
</reference>
<sequence>MELFSKKLDLAKSLTEIKAKNGQIGLVPTMGALHPGHLSLVQQALDENEQVVVSIFVNPTQFDNPSDLNKYPRDLEGDLDLLSGLSQNIWVYNPEPDDLYDGDVRSKSYDFGALEQVMEGRFRQGHFDGVGSVLNLLFRAVSPNRAYFGEKDYQQLLIVKELTRLESLDLEIVGCPIYREPNGLAMSSRNKRLSEDGLQQASLIYQSLLWAKDHFDQLSIAELKTAINRRFELRPEFELEYFEIATADQLETVTENQGETSCRGFIAAFLEGVRLIDNMGLN</sequence>
<comment type="miscellaneous">
    <text evidence="8">The reaction proceeds by a bi uni uni bi ping pong mechanism.</text>
</comment>
<evidence type="ECO:0000313" key="10">
    <source>
        <dbReference type="Proteomes" id="UP000239800"/>
    </source>
</evidence>
<comment type="subunit">
    <text evidence="8">Homodimer.</text>
</comment>
<dbReference type="SUPFAM" id="SSF52374">
    <property type="entry name" value="Nucleotidylyl transferase"/>
    <property type="match status" value="1"/>
</dbReference>
<dbReference type="Gene3D" id="3.40.50.620">
    <property type="entry name" value="HUPs"/>
    <property type="match status" value="1"/>
</dbReference>
<feature type="binding site" evidence="8">
    <location>
        <position position="61"/>
    </location>
    <ligand>
        <name>(R)-pantoate</name>
        <dbReference type="ChEBI" id="CHEBI:15980"/>
    </ligand>
</feature>
<evidence type="ECO:0000256" key="8">
    <source>
        <dbReference type="HAMAP-Rule" id="MF_00158"/>
    </source>
</evidence>
<dbReference type="AlphaFoldDB" id="A0A2S7KSR1"/>
<dbReference type="PANTHER" id="PTHR21299">
    <property type="entry name" value="CYTIDYLATE KINASE/PANTOATE-BETA-ALANINE LIGASE"/>
    <property type="match status" value="1"/>
</dbReference>
<protein>
    <recommendedName>
        <fullName evidence="8">Pantothenate synthetase</fullName>
        <shortName evidence="8">PS</shortName>
        <ecNumber evidence="8">6.3.2.1</ecNumber>
    </recommendedName>
    <alternativeName>
        <fullName evidence="8">Pantoate--beta-alanine ligase</fullName>
    </alternativeName>
    <alternativeName>
        <fullName evidence="8">Pantoate-activating enzyme</fullName>
    </alternativeName>
</protein>
<dbReference type="HAMAP" id="MF_00158">
    <property type="entry name" value="PanC"/>
    <property type="match status" value="1"/>
</dbReference>
<feature type="active site" description="Proton donor" evidence="8">
    <location>
        <position position="37"/>
    </location>
</feature>
<dbReference type="NCBIfam" id="TIGR00018">
    <property type="entry name" value="panC"/>
    <property type="match status" value="1"/>
</dbReference>
<feature type="binding site" evidence="8">
    <location>
        <begin position="149"/>
        <end position="152"/>
    </location>
    <ligand>
        <name>ATP</name>
        <dbReference type="ChEBI" id="CHEBI:30616"/>
    </ligand>
</feature>
<feature type="binding site" evidence="8">
    <location>
        <position position="61"/>
    </location>
    <ligand>
        <name>beta-alanine</name>
        <dbReference type="ChEBI" id="CHEBI:57966"/>
    </ligand>
</feature>
<evidence type="ECO:0000256" key="2">
    <source>
        <dbReference type="ARBA" id="ARBA00009256"/>
    </source>
</evidence>
<keyword evidence="4 8" id="KW-0566">Pantothenate biosynthesis</keyword>
<evidence type="ECO:0000313" key="9">
    <source>
        <dbReference type="EMBL" id="PQB05660.1"/>
    </source>
</evidence>
<keyword evidence="6 8" id="KW-0067">ATP-binding</keyword>
<feature type="binding site" evidence="8">
    <location>
        <begin position="30"/>
        <end position="37"/>
    </location>
    <ligand>
        <name>ATP</name>
        <dbReference type="ChEBI" id="CHEBI:30616"/>
    </ligand>
</feature>
<dbReference type="Pfam" id="PF02569">
    <property type="entry name" value="Pantoate_ligase"/>
    <property type="match status" value="1"/>
</dbReference>
<comment type="subcellular location">
    <subcellularLocation>
        <location evidence="8">Cytoplasm</location>
    </subcellularLocation>
</comment>
<organism evidence="9 10">
    <name type="scientific">Aureitalea marina</name>
    <dbReference type="NCBI Taxonomy" id="930804"/>
    <lineage>
        <taxon>Bacteria</taxon>
        <taxon>Pseudomonadati</taxon>
        <taxon>Bacteroidota</taxon>
        <taxon>Flavobacteriia</taxon>
        <taxon>Flavobacteriales</taxon>
        <taxon>Flavobacteriaceae</taxon>
        <taxon>Aureitalea</taxon>
    </lineage>
</organism>
<comment type="catalytic activity">
    <reaction evidence="7 8">
        <text>(R)-pantoate + beta-alanine + ATP = (R)-pantothenate + AMP + diphosphate + H(+)</text>
        <dbReference type="Rhea" id="RHEA:10912"/>
        <dbReference type="ChEBI" id="CHEBI:15378"/>
        <dbReference type="ChEBI" id="CHEBI:15980"/>
        <dbReference type="ChEBI" id="CHEBI:29032"/>
        <dbReference type="ChEBI" id="CHEBI:30616"/>
        <dbReference type="ChEBI" id="CHEBI:33019"/>
        <dbReference type="ChEBI" id="CHEBI:57966"/>
        <dbReference type="ChEBI" id="CHEBI:456215"/>
        <dbReference type="EC" id="6.3.2.1"/>
    </reaction>
</comment>
<dbReference type="UniPathway" id="UPA00028">
    <property type="reaction ID" value="UER00005"/>
</dbReference>
<keyword evidence="10" id="KW-1185">Reference proteome</keyword>
<keyword evidence="3 8" id="KW-0436">Ligase</keyword>
<dbReference type="GO" id="GO:0015940">
    <property type="term" value="P:pantothenate biosynthetic process"/>
    <property type="evidence" value="ECO:0007669"/>
    <property type="project" value="UniProtKB-UniRule"/>
</dbReference>
<dbReference type="Proteomes" id="UP000239800">
    <property type="component" value="Unassembled WGS sequence"/>
</dbReference>
<dbReference type="Gene3D" id="3.30.1300.10">
    <property type="entry name" value="Pantoate-beta-alanine ligase, C-terminal domain"/>
    <property type="match status" value="1"/>
</dbReference>
<evidence type="ECO:0000256" key="7">
    <source>
        <dbReference type="ARBA" id="ARBA00048258"/>
    </source>
</evidence>
<evidence type="ECO:0000256" key="6">
    <source>
        <dbReference type="ARBA" id="ARBA00022840"/>
    </source>
</evidence>
<keyword evidence="5 8" id="KW-0547">Nucleotide-binding</keyword>
<accession>A0A2S7KSR1</accession>
<evidence type="ECO:0000256" key="4">
    <source>
        <dbReference type="ARBA" id="ARBA00022655"/>
    </source>
</evidence>
<dbReference type="InterPro" id="IPR014729">
    <property type="entry name" value="Rossmann-like_a/b/a_fold"/>
</dbReference>
<evidence type="ECO:0000256" key="1">
    <source>
        <dbReference type="ARBA" id="ARBA00004990"/>
    </source>
</evidence>
<feature type="binding site" evidence="8">
    <location>
        <begin position="186"/>
        <end position="189"/>
    </location>
    <ligand>
        <name>ATP</name>
        <dbReference type="ChEBI" id="CHEBI:30616"/>
    </ligand>
</feature>
<dbReference type="RefSeq" id="WP_104813605.1">
    <property type="nucleotide sequence ID" value="NZ_MQUB01000001.1"/>
</dbReference>
<dbReference type="OrthoDB" id="9773087at2"/>
<dbReference type="EC" id="6.3.2.1" evidence="8"/>
<name>A0A2S7KSR1_9FLAO</name>
<dbReference type="NCBIfam" id="TIGR00125">
    <property type="entry name" value="cyt_tran_rel"/>
    <property type="match status" value="1"/>
</dbReference>
<dbReference type="GO" id="GO:0004592">
    <property type="term" value="F:pantoate-beta-alanine ligase activity"/>
    <property type="evidence" value="ECO:0007669"/>
    <property type="project" value="UniProtKB-UniRule"/>
</dbReference>
<comment type="similarity">
    <text evidence="2 8">Belongs to the pantothenate synthetase family.</text>
</comment>
<comment type="caution">
    <text evidence="9">The sequence shown here is derived from an EMBL/GenBank/DDBJ whole genome shotgun (WGS) entry which is preliminary data.</text>
</comment>
<comment type="caution">
    <text evidence="8">Lacks conserved residue(s) required for the propagation of feature annotation.</text>
</comment>
<dbReference type="GO" id="GO:0005829">
    <property type="term" value="C:cytosol"/>
    <property type="evidence" value="ECO:0007669"/>
    <property type="project" value="TreeGrafter"/>
</dbReference>
<dbReference type="PANTHER" id="PTHR21299:SF1">
    <property type="entry name" value="PANTOATE--BETA-ALANINE LIGASE"/>
    <property type="match status" value="1"/>
</dbReference>
<comment type="pathway">
    <text evidence="1 8">Cofactor biosynthesis; (R)-pantothenate biosynthesis; (R)-pantothenate from (R)-pantoate and beta-alanine: step 1/1.</text>
</comment>
<comment type="function">
    <text evidence="8">Catalyzes the condensation of pantoate with beta-alanine in an ATP-dependent reaction via a pantoyl-adenylate intermediate.</text>
</comment>
<keyword evidence="8" id="KW-0963">Cytoplasm</keyword>
<dbReference type="InterPro" id="IPR004821">
    <property type="entry name" value="Cyt_trans-like"/>
</dbReference>